<dbReference type="AlphaFoldDB" id="A0A2B4SBS5"/>
<keyword evidence="2" id="KW-1185">Reference proteome</keyword>
<accession>A0A2B4SBS5</accession>
<dbReference type="GO" id="GO:0032259">
    <property type="term" value="P:methylation"/>
    <property type="evidence" value="ECO:0007669"/>
    <property type="project" value="UniProtKB-KW"/>
</dbReference>
<dbReference type="InterPro" id="IPR007884">
    <property type="entry name" value="METL9"/>
</dbReference>
<dbReference type="PANTHER" id="PTHR12890:SF0">
    <property type="entry name" value="PROTEIN-L-HISTIDINE N-PROS-METHYLTRANSFERASE"/>
    <property type="match status" value="1"/>
</dbReference>
<dbReference type="Proteomes" id="UP000225706">
    <property type="component" value="Unassembled WGS sequence"/>
</dbReference>
<dbReference type="Pfam" id="PF05219">
    <property type="entry name" value="DREV"/>
    <property type="match status" value="1"/>
</dbReference>
<dbReference type="GO" id="GO:0106370">
    <property type="term" value="F:protein-L-histidine N-pros-methyltransferase activity"/>
    <property type="evidence" value="ECO:0007669"/>
    <property type="project" value="InterPro"/>
</dbReference>
<dbReference type="InterPro" id="IPR029063">
    <property type="entry name" value="SAM-dependent_MTases_sf"/>
</dbReference>
<dbReference type="STRING" id="50429.A0A2B4SBS5"/>
<dbReference type="Gene3D" id="3.40.50.150">
    <property type="entry name" value="Vaccinia Virus protein VP39"/>
    <property type="match status" value="1"/>
</dbReference>
<keyword evidence="1" id="KW-0489">Methyltransferase</keyword>
<organism evidence="1 2">
    <name type="scientific">Stylophora pistillata</name>
    <name type="common">Smooth cauliflower coral</name>
    <dbReference type="NCBI Taxonomy" id="50429"/>
    <lineage>
        <taxon>Eukaryota</taxon>
        <taxon>Metazoa</taxon>
        <taxon>Cnidaria</taxon>
        <taxon>Anthozoa</taxon>
        <taxon>Hexacorallia</taxon>
        <taxon>Scleractinia</taxon>
        <taxon>Astrocoeniina</taxon>
        <taxon>Pocilloporidae</taxon>
        <taxon>Stylophora</taxon>
    </lineage>
</organism>
<proteinExistence type="predicted"/>
<dbReference type="EMBL" id="LSMT01000136">
    <property type="protein sequence ID" value="PFX26038.1"/>
    <property type="molecule type" value="Genomic_DNA"/>
</dbReference>
<comment type="caution">
    <text evidence="1">The sequence shown here is derived from an EMBL/GenBank/DDBJ whole genome shotgun (WGS) entry which is preliminary data.</text>
</comment>
<protein>
    <submittedName>
        <fullName evidence="1">Methyltransferase-like protein 9</fullName>
    </submittedName>
</protein>
<gene>
    <name evidence="1" type="primary">METTL9</name>
    <name evidence="1" type="ORF">AWC38_SpisGene9331</name>
</gene>
<evidence type="ECO:0000313" key="2">
    <source>
        <dbReference type="Proteomes" id="UP000225706"/>
    </source>
</evidence>
<evidence type="ECO:0000313" key="1">
    <source>
        <dbReference type="EMBL" id="PFX26038.1"/>
    </source>
</evidence>
<dbReference type="OrthoDB" id="199041at2759"/>
<reference evidence="2" key="1">
    <citation type="journal article" date="2017" name="bioRxiv">
        <title>Comparative analysis of the genomes of Stylophora pistillata and Acropora digitifera provides evidence for extensive differences between species of corals.</title>
        <authorList>
            <person name="Voolstra C.R."/>
            <person name="Li Y."/>
            <person name="Liew Y.J."/>
            <person name="Baumgarten S."/>
            <person name="Zoccola D."/>
            <person name="Flot J.-F."/>
            <person name="Tambutte S."/>
            <person name="Allemand D."/>
            <person name="Aranda M."/>
        </authorList>
    </citation>
    <scope>NUCLEOTIDE SEQUENCE [LARGE SCALE GENOMIC DNA]</scope>
</reference>
<dbReference type="PANTHER" id="PTHR12890">
    <property type="entry name" value="DREV PROTEIN"/>
    <property type="match status" value="1"/>
</dbReference>
<name>A0A2B4SBS5_STYPI</name>
<sequence>MWLSPYVRSRTGRLLLQRLAEIDSQELEKEKTSWYKCENEALSEELQDKFVESSLDQETEAFLQNCHEKADAVFSQIGHLLFKGFFGFFMSVTTANGILDRGSMFVFSDAQFQRLMNVDGSWKTGTMLDLGAGDGKVTSVIKHHFDDIYATEQSPSMRWRLQGKGFKLLDESEWMMVDFKFDVITCLNLLDRCDKPLTLLSDIKKTLHPQTGRLIVAVVLPFRPLVESGTKMIEPSEVLTVHGNSWEEQVQSLVEDVFEPTGFTVELFTRVPYLCEGDLYRDFYVLDDALFVLKAFE</sequence>
<keyword evidence="1" id="KW-0808">Transferase</keyword>
<dbReference type="SUPFAM" id="SSF53335">
    <property type="entry name" value="S-adenosyl-L-methionine-dependent methyltransferases"/>
    <property type="match status" value="1"/>
</dbReference>